<dbReference type="AlphaFoldDB" id="A0A2T0HLT0"/>
<comment type="caution">
    <text evidence="2">The sequence shown here is derived from an EMBL/GenBank/DDBJ whole genome shotgun (WGS) entry which is preliminary data.</text>
</comment>
<reference evidence="2 3" key="1">
    <citation type="submission" date="2018-03" db="EMBL/GenBank/DDBJ databases">
        <title>Blue discolouration in mozzarella cheese caused by Pseudomonas fluorescens.</title>
        <authorList>
            <person name="Chiesa F."/>
            <person name="Dalmasso A."/>
            <person name="Lomonaco S."/>
        </authorList>
    </citation>
    <scope>NUCLEOTIDE SEQUENCE [LARGE SCALE GENOMIC DNA]</scope>
    <source>
        <strain evidence="2 3">11293</strain>
    </source>
</reference>
<dbReference type="EMBL" id="PVUH01000033">
    <property type="protein sequence ID" value="PRW84031.1"/>
    <property type="molecule type" value="Genomic_DNA"/>
</dbReference>
<dbReference type="InterPro" id="IPR055245">
    <property type="entry name" value="HTH_proteobacteria"/>
</dbReference>
<name>A0A2T0HLT0_PSEFL</name>
<evidence type="ECO:0000313" key="2">
    <source>
        <dbReference type="EMBL" id="PRW84031.1"/>
    </source>
</evidence>
<protein>
    <recommendedName>
        <fullName evidence="1">Winged helix-turn-helix domain-containing protein</fullName>
    </recommendedName>
</protein>
<proteinExistence type="predicted"/>
<evidence type="ECO:0000259" key="1">
    <source>
        <dbReference type="Pfam" id="PF14090"/>
    </source>
</evidence>
<evidence type="ECO:0000313" key="3">
    <source>
        <dbReference type="Proteomes" id="UP000239731"/>
    </source>
</evidence>
<dbReference type="Proteomes" id="UP000239731">
    <property type="component" value="Unassembled WGS sequence"/>
</dbReference>
<organism evidence="2 3">
    <name type="scientific">Pseudomonas fluorescens</name>
    <dbReference type="NCBI Taxonomy" id="294"/>
    <lineage>
        <taxon>Bacteria</taxon>
        <taxon>Pseudomonadati</taxon>
        <taxon>Pseudomonadota</taxon>
        <taxon>Gammaproteobacteria</taxon>
        <taxon>Pseudomonadales</taxon>
        <taxon>Pseudomonadaceae</taxon>
        <taxon>Pseudomonas</taxon>
    </lineage>
</organism>
<gene>
    <name evidence="2" type="ORF">C7A10_29615</name>
</gene>
<accession>A0A2T0HLT0</accession>
<feature type="domain" description="Winged helix-turn-helix" evidence="1">
    <location>
        <begin position="21"/>
        <end position="87"/>
    </location>
</feature>
<sequence length="90" mass="10067">MRVEPIDPAQPDPDSHSTEAQALRMIQALKAGPVSSIDAARSLDIVHPPSTIRHLRRKGWAIMTEWCYQTAAPGRRPHRVGLYVLTKESQ</sequence>
<dbReference type="Pfam" id="PF14090">
    <property type="entry name" value="HTH_39"/>
    <property type="match status" value="1"/>
</dbReference>